<reference evidence="4 5" key="1">
    <citation type="submission" date="2019-05" db="EMBL/GenBank/DDBJ databases">
        <title>Draft genome sequence of Nonomuraea zeae DSM 100528.</title>
        <authorList>
            <person name="Saricaoglu S."/>
            <person name="Isik K."/>
        </authorList>
    </citation>
    <scope>NUCLEOTIDE SEQUENCE [LARGE SCALE GENOMIC DNA]</scope>
    <source>
        <strain evidence="4 5">DSM 100528</strain>
    </source>
</reference>
<protein>
    <submittedName>
        <fullName evidence="4">CBS domain-containing protein</fullName>
    </submittedName>
</protein>
<dbReference type="AlphaFoldDB" id="A0A5S4GSJ9"/>
<comment type="caution">
    <text evidence="4">The sequence shown here is derived from an EMBL/GenBank/DDBJ whole genome shotgun (WGS) entry which is preliminary data.</text>
</comment>
<accession>A0A5S4GSJ9</accession>
<evidence type="ECO:0000259" key="3">
    <source>
        <dbReference type="PROSITE" id="PS51371"/>
    </source>
</evidence>
<dbReference type="PROSITE" id="PS51371">
    <property type="entry name" value="CBS"/>
    <property type="match status" value="1"/>
</dbReference>
<dbReference type="InterPro" id="IPR000644">
    <property type="entry name" value="CBS_dom"/>
</dbReference>
<dbReference type="Pfam" id="PF00571">
    <property type="entry name" value="CBS"/>
    <property type="match status" value="1"/>
</dbReference>
<evidence type="ECO:0000313" key="4">
    <source>
        <dbReference type="EMBL" id="TMR35799.1"/>
    </source>
</evidence>
<gene>
    <name evidence="4" type="ORF">ETD85_12925</name>
</gene>
<dbReference type="RefSeq" id="WP_138689905.1">
    <property type="nucleotide sequence ID" value="NZ_JBHSAZ010000089.1"/>
</dbReference>
<keyword evidence="1" id="KW-0129">CBS domain</keyword>
<feature type="compositionally biased region" description="Low complexity" evidence="2">
    <location>
        <begin position="57"/>
        <end position="68"/>
    </location>
</feature>
<evidence type="ECO:0000256" key="1">
    <source>
        <dbReference type="PROSITE-ProRule" id="PRU00703"/>
    </source>
</evidence>
<keyword evidence="5" id="KW-1185">Reference proteome</keyword>
<dbReference type="SUPFAM" id="SSF54631">
    <property type="entry name" value="CBS-domain pair"/>
    <property type="match status" value="1"/>
</dbReference>
<dbReference type="Gene3D" id="3.10.580.10">
    <property type="entry name" value="CBS-domain"/>
    <property type="match status" value="1"/>
</dbReference>
<proteinExistence type="predicted"/>
<organism evidence="4 5">
    <name type="scientific">Nonomuraea zeae</name>
    <dbReference type="NCBI Taxonomy" id="1642303"/>
    <lineage>
        <taxon>Bacteria</taxon>
        <taxon>Bacillati</taxon>
        <taxon>Actinomycetota</taxon>
        <taxon>Actinomycetes</taxon>
        <taxon>Streptosporangiales</taxon>
        <taxon>Streptosporangiaceae</taxon>
        <taxon>Nonomuraea</taxon>
    </lineage>
</organism>
<evidence type="ECO:0000256" key="2">
    <source>
        <dbReference type="SAM" id="MobiDB-lite"/>
    </source>
</evidence>
<dbReference type="InterPro" id="IPR046342">
    <property type="entry name" value="CBS_dom_sf"/>
</dbReference>
<feature type="region of interest" description="Disordered" evidence="2">
    <location>
        <begin position="57"/>
        <end position="100"/>
    </location>
</feature>
<feature type="domain" description="CBS" evidence="3">
    <location>
        <begin position="9"/>
        <end position="65"/>
    </location>
</feature>
<dbReference type="EMBL" id="VCKX01000030">
    <property type="protein sequence ID" value="TMR35799.1"/>
    <property type="molecule type" value="Genomic_DNA"/>
</dbReference>
<sequence length="100" mass="10536">MRVTVKDVMTTKAISVRAGTPFKDIAETLITHGISAVPVVDDADHVLGVVSRPTCCARRSSGSATTRRVTGRRCGPGSVTGCRRRARSRGARPPATPPPI</sequence>
<dbReference type="OrthoDB" id="9799454at2"/>
<name>A0A5S4GSJ9_9ACTN</name>
<evidence type="ECO:0000313" key="5">
    <source>
        <dbReference type="Proteomes" id="UP000306628"/>
    </source>
</evidence>
<dbReference type="Proteomes" id="UP000306628">
    <property type="component" value="Unassembled WGS sequence"/>
</dbReference>